<feature type="compositionally biased region" description="Basic and acidic residues" evidence="1">
    <location>
        <begin position="34"/>
        <end position="45"/>
    </location>
</feature>
<accession>A0ABS0J0Q6</accession>
<organism evidence="2 3">
    <name type="scientific">Nitratidesulfovibrio oxamicus</name>
    <dbReference type="NCBI Taxonomy" id="32016"/>
    <lineage>
        <taxon>Bacteria</taxon>
        <taxon>Pseudomonadati</taxon>
        <taxon>Thermodesulfobacteriota</taxon>
        <taxon>Desulfovibrionia</taxon>
        <taxon>Desulfovibrionales</taxon>
        <taxon>Desulfovibrionaceae</taxon>
        <taxon>Nitratidesulfovibrio</taxon>
    </lineage>
</organism>
<keyword evidence="3" id="KW-1185">Reference proteome</keyword>
<protein>
    <submittedName>
        <fullName evidence="2">Uncharacterized protein</fullName>
    </submittedName>
</protein>
<dbReference type="Proteomes" id="UP001194469">
    <property type="component" value="Unassembled WGS sequence"/>
</dbReference>
<name>A0ABS0J0Q6_9BACT</name>
<gene>
    <name evidence="2" type="ORF">FVW20_02945</name>
</gene>
<sequence length="210" mass="23510">MMPPCGLAFGQVNLLRRYPSGGRKAGPEAVGDMRGNEKPPRRGRRSDVHYSIDILSSSNARVFIAHYHACLLVFCLRNICLSDIIARDTAMIAEMSYQSIIFLYIYFSSIEIPIMCSSLNKDLDDSDVSIIDKDNSLQTVPACFDAFIIPMRLGSKIKNAIYAIWHAIIIKSDNAEASVEMKDSTALYTVHGDFLCIIEHTMIDIKIIKK</sequence>
<reference evidence="2 3" key="1">
    <citation type="submission" date="2019-08" db="EMBL/GenBank/DDBJ databases">
        <authorList>
            <person name="Luo N."/>
        </authorList>
    </citation>
    <scope>NUCLEOTIDE SEQUENCE [LARGE SCALE GENOMIC DNA]</scope>
    <source>
        <strain evidence="2 3">NCIMB 9442</strain>
    </source>
</reference>
<comment type="caution">
    <text evidence="2">The sequence shown here is derived from an EMBL/GenBank/DDBJ whole genome shotgun (WGS) entry which is preliminary data.</text>
</comment>
<proteinExistence type="predicted"/>
<evidence type="ECO:0000313" key="3">
    <source>
        <dbReference type="Proteomes" id="UP001194469"/>
    </source>
</evidence>
<dbReference type="EMBL" id="VRYY01000063">
    <property type="protein sequence ID" value="MBG3876009.1"/>
    <property type="molecule type" value="Genomic_DNA"/>
</dbReference>
<dbReference type="RefSeq" id="WP_196608228.1">
    <property type="nucleotide sequence ID" value="NZ_VRYY01000063.1"/>
</dbReference>
<feature type="region of interest" description="Disordered" evidence="1">
    <location>
        <begin position="19"/>
        <end position="45"/>
    </location>
</feature>
<evidence type="ECO:0000256" key="1">
    <source>
        <dbReference type="SAM" id="MobiDB-lite"/>
    </source>
</evidence>
<evidence type="ECO:0000313" key="2">
    <source>
        <dbReference type="EMBL" id="MBG3876009.1"/>
    </source>
</evidence>